<name>A0A498IUK5_MALDO</name>
<dbReference type="Proteomes" id="UP000290289">
    <property type="component" value="Chromosome 11"/>
</dbReference>
<keyword evidence="2" id="KW-1185">Reference proteome</keyword>
<proteinExistence type="predicted"/>
<protein>
    <submittedName>
        <fullName evidence="1">Uncharacterized protein</fullName>
    </submittedName>
</protein>
<organism evidence="1 2">
    <name type="scientific">Malus domestica</name>
    <name type="common">Apple</name>
    <name type="synonym">Pyrus malus</name>
    <dbReference type="NCBI Taxonomy" id="3750"/>
    <lineage>
        <taxon>Eukaryota</taxon>
        <taxon>Viridiplantae</taxon>
        <taxon>Streptophyta</taxon>
        <taxon>Embryophyta</taxon>
        <taxon>Tracheophyta</taxon>
        <taxon>Spermatophyta</taxon>
        <taxon>Magnoliopsida</taxon>
        <taxon>eudicotyledons</taxon>
        <taxon>Gunneridae</taxon>
        <taxon>Pentapetalae</taxon>
        <taxon>rosids</taxon>
        <taxon>fabids</taxon>
        <taxon>Rosales</taxon>
        <taxon>Rosaceae</taxon>
        <taxon>Amygdaloideae</taxon>
        <taxon>Maleae</taxon>
        <taxon>Malus</taxon>
    </lineage>
</organism>
<sequence length="68" mass="8193">MLHWMCEHTRNDIIKNNDIRGKVEVTAIENMMRENRLRGLGKMGRKRPIKTWKENKRYRVLGANENLK</sequence>
<comment type="caution">
    <text evidence="1">The sequence shown here is derived from an EMBL/GenBank/DDBJ whole genome shotgun (WGS) entry which is preliminary data.</text>
</comment>
<reference evidence="1 2" key="1">
    <citation type="submission" date="2018-10" db="EMBL/GenBank/DDBJ databases">
        <title>A high-quality apple genome assembly.</title>
        <authorList>
            <person name="Hu J."/>
        </authorList>
    </citation>
    <scope>NUCLEOTIDE SEQUENCE [LARGE SCALE GENOMIC DNA]</scope>
    <source>
        <strain evidence="2">cv. HFTH1</strain>
        <tissue evidence="1">Young leaf</tissue>
    </source>
</reference>
<accession>A0A498IUK5</accession>
<evidence type="ECO:0000313" key="2">
    <source>
        <dbReference type="Proteomes" id="UP000290289"/>
    </source>
</evidence>
<gene>
    <name evidence="1" type="ORF">DVH24_041859</name>
</gene>
<dbReference type="AlphaFoldDB" id="A0A498IUK5"/>
<dbReference type="EMBL" id="RDQH01000337">
    <property type="protein sequence ID" value="RXH85091.1"/>
    <property type="molecule type" value="Genomic_DNA"/>
</dbReference>
<evidence type="ECO:0000313" key="1">
    <source>
        <dbReference type="EMBL" id="RXH85091.1"/>
    </source>
</evidence>